<evidence type="ECO:0000256" key="1">
    <source>
        <dbReference type="SAM" id="Phobius"/>
    </source>
</evidence>
<accession>A0AAV2Q6L7</accession>
<keyword evidence="1" id="KW-0812">Transmembrane</keyword>
<name>A0AAV2Q6L7_MEGNR</name>
<keyword evidence="3" id="KW-1185">Reference proteome</keyword>
<dbReference type="EMBL" id="CAXKWB010003962">
    <property type="protein sequence ID" value="CAL4071264.1"/>
    <property type="molecule type" value="Genomic_DNA"/>
</dbReference>
<evidence type="ECO:0000313" key="2">
    <source>
        <dbReference type="EMBL" id="CAL4071264.1"/>
    </source>
</evidence>
<evidence type="ECO:0000313" key="3">
    <source>
        <dbReference type="Proteomes" id="UP001497623"/>
    </source>
</evidence>
<sequence length="125" mass="14674">MTPPPPLTHPHHSPIPRKQKFVNVQRTFFEISSDVSITMSRENIFLNVYSFGILNFLLKVCQNVLMETLIRNTFVNIQQTFIETLYNVFVCWCFFVLFTCVCLYINILSTVKYKHEPKVNVHITS</sequence>
<dbReference type="AlphaFoldDB" id="A0AAV2Q6L7"/>
<gene>
    <name evidence="2" type="ORF">MNOR_LOCUS8483</name>
</gene>
<reference evidence="2 3" key="1">
    <citation type="submission" date="2024-05" db="EMBL/GenBank/DDBJ databases">
        <authorList>
            <person name="Wallberg A."/>
        </authorList>
    </citation>
    <scope>NUCLEOTIDE SEQUENCE [LARGE SCALE GENOMIC DNA]</scope>
</reference>
<protein>
    <submittedName>
        <fullName evidence="2">Uncharacterized protein</fullName>
    </submittedName>
</protein>
<proteinExistence type="predicted"/>
<keyword evidence="1" id="KW-0472">Membrane</keyword>
<comment type="caution">
    <text evidence="2">The sequence shown here is derived from an EMBL/GenBank/DDBJ whole genome shotgun (WGS) entry which is preliminary data.</text>
</comment>
<organism evidence="2 3">
    <name type="scientific">Meganyctiphanes norvegica</name>
    <name type="common">Northern krill</name>
    <name type="synonym">Thysanopoda norvegica</name>
    <dbReference type="NCBI Taxonomy" id="48144"/>
    <lineage>
        <taxon>Eukaryota</taxon>
        <taxon>Metazoa</taxon>
        <taxon>Ecdysozoa</taxon>
        <taxon>Arthropoda</taxon>
        <taxon>Crustacea</taxon>
        <taxon>Multicrustacea</taxon>
        <taxon>Malacostraca</taxon>
        <taxon>Eumalacostraca</taxon>
        <taxon>Eucarida</taxon>
        <taxon>Euphausiacea</taxon>
        <taxon>Euphausiidae</taxon>
        <taxon>Meganyctiphanes</taxon>
    </lineage>
</organism>
<dbReference type="Proteomes" id="UP001497623">
    <property type="component" value="Unassembled WGS sequence"/>
</dbReference>
<feature type="transmembrane region" description="Helical" evidence="1">
    <location>
        <begin position="44"/>
        <end position="65"/>
    </location>
</feature>
<keyword evidence="1" id="KW-1133">Transmembrane helix</keyword>
<feature type="transmembrane region" description="Helical" evidence="1">
    <location>
        <begin position="85"/>
        <end position="108"/>
    </location>
</feature>